<dbReference type="AlphaFoldDB" id="A0A5N5U7J2"/>
<protein>
    <recommendedName>
        <fullName evidence="1">DUF8128 domain-containing protein</fullName>
    </recommendedName>
</protein>
<name>A0A5N5U7J2_9EURY</name>
<sequence>MGVFDFLRSNHITLNEAEAEWLQHPSKPWHSVEVLPPRNTDTPSTLPYFVSGILEIQNKWLGLKNTSPTVSYEIRRVQNDKLRFQYSVPTKRLERKVRTQLADEIPGVKFRDGVNGLPVYQDETLGGGLLHLGDDDWYTLNTEHGSPPINAVTALLHRHSMQNTKFVIQVLFQPIAAKNARNWWWRKKAVQQRNYLKKEKQGIWGSTQPTRREKQQAHSINQKIGNARYWTSIRFLIINAGEYTPSRIKELAGGFNRFENPETNQYFNTVTFQPFLENRLRSYAETVRDRRFGGWSRKFRTTQRELSSLVSLPDRNQSNISYSTP</sequence>
<evidence type="ECO:0000313" key="2">
    <source>
        <dbReference type="EMBL" id="KAB7514616.1"/>
    </source>
</evidence>
<accession>A0A5N5U7J2</accession>
<comment type="caution">
    <text evidence="2">The sequence shown here is derived from an EMBL/GenBank/DDBJ whole genome shotgun (WGS) entry which is preliminary data.</text>
</comment>
<dbReference type="InterPro" id="IPR058441">
    <property type="entry name" value="DUF8128"/>
</dbReference>
<evidence type="ECO:0000259" key="1">
    <source>
        <dbReference type="Pfam" id="PF26449"/>
    </source>
</evidence>
<dbReference type="Pfam" id="PF26449">
    <property type="entry name" value="DUF8128"/>
    <property type="match status" value="1"/>
</dbReference>
<organism evidence="2 3">
    <name type="scientific">Halosegnis rubeus</name>
    <dbReference type="NCBI Taxonomy" id="2212850"/>
    <lineage>
        <taxon>Archaea</taxon>
        <taxon>Methanobacteriati</taxon>
        <taxon>Methanobacteriota</taxon>
        <taxon>Stenosarchaea group</taxon>
        <taxon>Halobacteria</taxon>
        <taxon>Halobacteriales</taxon>
        <taxon>Natronomonadaceae</taxon>
        <taxon>Halosegnis</taxon>
    </lineage>
</organism>
<dbReference type="Proteomes" id="UP000326865">
    <property type="component" value="Unassembled WGS sequence"/>
</dbReference>
<proteinExistence type="predicted"/>
<feature type="domain" description="DUF8128" evidence="1">
    <location>
        <begin position="7"/>
        <end position="324"/>
    </location>
</feature>
<dbReference type="RefSeq" id="WP_152133874.1">
    <property type="nucleotide sequence ID" value="NZ_QKKZ01000002.1"/>
</dbReference>
<gene>
    <name evidence="2" type="ORF">DM867_05720</name>
</gene>
<keyword evidence="3" id="KW-1185">Reference proteome</keyword>
<dbReference type="EMBL" id="QKKZ01000002">
    <property type="protein sequence ID" value="KAB7514616.1"/>
    <property type="molecule type" value="Genomic_DNA"/>
</dbReference>
<reference evidence="2 3" key="1">
    <citation type="submission" date="2019-10" db="EMBL/GenBank/DDBJ databases">
        <title>Unraveling microbial dark matter from salterns through culturing: the case of the genus Halosegnis.</title>
        <authorList>
            <person name="Duran-Viseras A."/>
            <person name="Andrei A.-S."/>
            <person name="Vera-Gargallo B."/>
            <person name="Ghai R."/>
            <person name="Sanchez-Porro C."/>
            <person name="Ventosa A."/>
        </authorList>
    </citation>
    <scope>NUCLEOTIDE SEQUENCE [LARGE SCALE GENOMIC DNA]</scope>
    <source>
        <strain evidence="2 3">F18-79</strain>
    </source>
</reference>
<evidence type="ECO:0000313" key="3">
    <source>
        <dbReference type="Proteomes" id="UP000326865"/>
    </source>
</evidence>